<dbReference type="GO" id="GO:0005797">
    <property type="term" value="C:Golgi medial cisterna"/>
    <property type="evidence" value="ECO:0007669"/>
    <property type="project" value="TreeGrafter"/>
</dbReference>
<evidence type="ECO:0000256" key="6">
    <source>
        <dbReference type="ARBA" id="ARBA00022989"/>
    </source>
</evidence>
<dbReference type="GO" id="GO:0005484">
    <property type="term" value="F:SNAP receptor activity"/>
    <property type="evidence" value="ECO:0007669"/>
    <property type="project" value="TreeGrafter"/>
</dbReference>
<dbReference type="AlphaFoldDB" id="A0A6B2LKA6"/>
<keyword evidence="7" id="KW-0333">Golgi apparatus</keyword>
<evidence type="ECO:0000256" key="8">
    <source>
        <dbReference type="ARBA" id="ARBA00023136"/>
    </source>
</evidence>
<dbReference type="EMBL" id="GIBP01008456">
    <property type="protein sequence ID" value="NDV37425.1"/>
    <property type="molecule type" value="Transcribed_RNA"/>
</dbReference>
<dbReference type="PANTHER" id="PTHR21094">
    <property type="entry name" value="GOS-28 SNARE- RELATED"/>
    <property type="match status" value="1"/>
</dbReference>
<comment type="subcellular location">
    <subcellularLocation>
        <location evidence="1">Golgi apparatus membrane</location>
        <topology evidence="1">Single-pass type IV membrane protein</topology>
    </subcellularLocation>
</comment>
<keyword evidence="5" id="KW-0653">Protein transport</keyword>
<feature type="transmembrane region" description="Helical" evidence="10">
    <location>
        <begin position="168"/>
        <end position="186"/>
    </location>
</feature>
<protein>
    <submittedName>
        <fullName evidence="11">Uncharacterized protein</fullName>
    </submittedName>
</protein>
<dbReference type="InterPro" id="IPR023601">
    <property type="entry name" value="Golgi_SNAP_su1"/>
</dbReference>
<keyword evidence="9" id="KW-0175">Coiled coil</keyword>
<evidence type="ECO:0000256" key="5">
    <source>
        <dbReference type="ARBA" id="ARBA00022927"/>
    </source>
</evidence>
<evidence type="ECO:0000256" key="4">
    <source>
        <dbReference type="ARBA" id="ARBA00022692"/>
    </source>
</evidence>
<dbReference type="GO" id="GO:0006906">
    <property type="term" value="P:vesicle fusion"/>
    <property type="evidence" value="ECO:0007669"/>
    <property type="project" value="TreeGrafter"/>
</dbReference>
<organism evidence="11">
    <name type="scientific">Arcella intermedia</name>
    <dbReference type="NCBI Taxonomy" id="1963864"/>
    <lineage>
        <taxon>Eukaryota</taxon>
        <taxon>Amoebozoa</taxon>
        <taxon>Tubulinea</taxon>
        <taxon>Elardia</taxon>
        <taxon>Arcellinida</taxon>
        <taxon>Sphaerothecina</taxon>
        <taxon>Arcellidae</taxon>
        <taxon>Arcella</taxon>
    </lineage>
</organism>
<evidence type="ECO:0000256" key="2">
    <source>
        <dbReference type="ARBA" id="ARBA00008473"/>
    </source>
</evidence>
<dbReference type="GO" id="GO:0006888">
    <property type="term" value="P:endoplasmic reticulum to Golgi vesicle-mediated transport"/>
    <property type="evidence" value="ECO:0007669"/>
    <property type="project" value="InterPro"/>
</dbReference>
<comment type="similarity">
    <text evidence="2">Belongs to the GOSR1 family.</text>
</comment>
<dbReference type="GO" id="GO:0000139">
    <property type="term" value="C:Golgi membrane"/>
    <property type="evidence" value="ECO:0007669"/>
    <property type="project" value="UniProtKB-SubCell"/>
</dbReference>
<dbReference type="GO" id="GO:0005801">
    <property type="term" value="C:cis-Golgi network"/>
    <property type="evidence" value="ECO:0007669"/>
    <property type="project" value="InterPro"/>
</dbReference>
<accession>A0A6B2LKA6</accession>
<keyword evidence="8 10" id="KW-0472">Membrane</keyword>
<reference evidence="11" key="1">
    <citation type="journal article" date="2020" name="J. Eukaryot. Microbiol.">
        <title>De novo Sequencing, Assembly and Annotation of the Transcriptome for the Free-Living Testate Amoeba Arcella intermedia.</title>
        <authorList>
            <person name="Ribeiro G.M."/>
            <person name="Porfirio-Sousa A.L."/>
            <person name="Maurer-Alcala X.X."/>
            <person name="Katz L.A."/>
            <person name="Lahr D.J.G."/>
        </authorList>
    </citation>
    <scope>NUCLEOTIDE SEQUENCE</scope>
</reference>
<name>A0A6B2LKA6_9EUKA</name>
<evidence type="ECO:0000256" key="10">
    <source>
        <dbReference type="SAM" id="Phobius"/>
    </source>
</evidence>
<sequence length="187" mass="21624">MQKISTVERKIKFLLQSFSFEEEPHQLDTQFNLINSLYQQLTTLNENLDSGAEDYPAHKTELFTISQAVKNLKDKIKEHKNRNLTETNNRSDVTIEMAALMEERRSIANSNQVAREIIEEAEAARHTVRQNNITMKRINEKTGVIANTYRTAQSFMGAIKRQKLKHTVVIGVTIGVCICFILWWWLA</sequence>
<keyword evidence="3" id="KW-0813">Transport</keyword>
<dbReference type="GO" id="GO:0031201">
    <property type="term" value="C:SNARE complex"/>
    <property type="evidence" value="ECO:0007669"/>
    <property type="project" value="TreeGrafter"/>
</dbReference>
<dbReference type="PANTHER" id="PTHR21094:SF2">
    <property type="entry name" value="GOLGI SNAP RECEPTOR COMPLEX MEMBER 1"/>
    <property type="match status" value="1"/>
</dbReference>
<evidence type="ECO:0000313" key="11">
    <source>
        <dbReference type="EMBL" id="NDV37425.1"/>
    </source>
</evidence>
<dbReference type="GO" id="GO:0015031">
    <property type="term" value="P:protein transport"/>
    <property type="evidence" value="ECO:0007669"/>
    <property type="project" value="UniProtKB-KW"/>
</dbReference>
<dbReference type="GO" id="GO:0048219">
    <property type="term" value="P:inter-Golgi cisterna vesicle-mediated transport"/>
    <property type="evidence" value="ECO:0007669"/>
    <property type="project" value="TreeGrafter"/>
</dbReference>
<keyword evidence="6 10" id="KW-1133">Transmembrane helix</keyword>
<proteinExistence type="inferred from homology"/>
<keyword evidence="4 10" id="KW-0812">Transmembrane</keyword>
<evidence type="ECO:0000256" key="3">
    <source>
        <dbReference type="ARBA" id="ARBA00022448"/>
    </source>
</evidence>
<evidence type="ECO:0000256" key="7">
    <source>
        <dbReference type="ARBA" id="ARBA00023034"/>
    </source>
</evidence>
<evidence type="ECO:0000256" key="1">
    <source>
        <dbReference type="ARBA" id="ARBA00004409"/>
    </source>
</evidence>
<evidence type="ECO:0000256" key="9">
    <source>
        <dbReference type="SAM" id="Coils"/>
    </source>
</evidence>
<feature type="coiled-coil region" evidence="9">
    <location>
        <begin position="62"/>
        <end position="89"/>
    </location>
</feature>